<dbReference type="Gene3D" id="1.10.260.40">
    <property type="entry name" value="lambda repressor-like DNA-binding domains"/>
    <property type="match status" value="1"/>
</dbReference>
<dbReference type="PROSITE" id="PS50943">
    <property type="entry name" value="HTH_CROC1"/>
    <property type="match status" value="1"/>
</dbReference>
<evidence type="ECO:0000313" key="4">
    <source>
        <dbReference type="Proteomes" id="UP001210231"/>
    </source>
</evidence>
<feature type="domain" description="HTH cro/C1-type" evidence="2">
    <location>
        <begin position="15"/>
        <end position="69"/>
    </location>
</feature>
<evidence type="ECO:0000313" key="3">
    <source>
        <dbReference type="EMBL" id="MDA3616683.1"/>
    </source>
</evidence>
<comment type="caution">
    <text evidence="3">The sequence shown here is derived from an EMBL/GenBank/DDBJ whole genome shotgun (WGS) entry which is preliminary data.</text>
</comment>
<dbReference type="InterPro" id="IPR010982">
    <property type="entry name" value="Lambda_DNA-bd_dom_sf"/>
</dbReference>
<name>A0ABT4UPC6_9BACT</name>
<accession>A0ABT4UPC6</accession>
<dbReference type="SUPFAM" id="SSF47413">
    <property type="entry name" value="lambda repressor-like DNA-binding domains"/>
    <property type="match status" value="1"/>
</dbReference>
<dbReference type="Pfam" id="PF01381">
    <property type="entry name" value="HTH_3"/>
    <property type="match status" value="1"/>
</dbReference>
<evidence type="ECO:0000256" key="1">
    <source>
        <dbReference type="ARBA" id="ARBA00023125"/>
    </source>
</evidence>
<organism evidence="3 4">
    <name type="scientific">Polluticaenibacter yanchengensis</name>
    <dbReference type="NCBI Taxonomy" id="3014562"/>
    <lineage>
        <taxon>Bacteria</taxon>
        <taxon>Pseudomonadati</taxon>
        <taxon>Bacteroidota</taxon>
        <taxon>Chitinophagia</taxon>
        <taxon>Chitinophagales</taxon>
        <taxon>Chitinophagaceae</taxon>
        <taxon>Polluticaenibacter</taxon>
    </lineage>
</organism>
<protein>
    <submittedName>
        <fullName evidence="3">Helix-turn-helix transcriptional regulator</fullName>
    </submittedName>
</protein>
<keyword evidence="1" id="KW-0238">DNA-binding</keyword>
<dbReference type="PANTHER" id="PTHR46558:SF11">
    <property type="entry name" value="HTH-TYPE TRANSCRIPTIONAL REGULATOR XRE"/>
    <property type="match status" value="1"/>
</dbReference>
<keyword evidence="4" id="KW-1185">Reference proteome</keyword>
<dbReference type="Proteomes" id="UP001210231">
    <property type="component" value="Unassembled WGS sequence"/>
</dbReference>
<dbReference type="PANTHER" id="PTHR46558">
    <property type="entry name" value="TRACRIPTIONAL REGULATORY PROTEIN-RELATED-RELATED"/>
    <property type="match status" value="1"/>
</dbReference>
<sequence>MTSEEKFYKELGAKIASCRNQKDVNQDVLADFLKLSRPSIVNIEKGRQKPNVLTLVLIANYLQVKIDDLIPKINNIDIDDLTIRGGQLEENHGTHLSDSIINFLNTIRDSK</sequence>
<evidence type="ECO:0000259" key="2">
    <source>
        <dbReference type="PROSITE" id="PS50943"/>
    </source>
</evidence>
<dbReference type="InterPro" id="IPR001387">
    <property type="entry name" value="Cro/C1-type_HTH"/>
</dbReference>
<proteinExistence type="predicted"/>
<dbReference type="EMBL" id="JAQGEF010000039">
    <property type="protein sequence ID" value="MDA3616683.1"/>
    <property type="molecule type" value="Genomic_DNA"/>
</dbReference>
<dbReference type="CDD" id="cd00093">
    <property type="entry name" value="HTH_XRE"/>
    <property type="match status" value="1"/>
</dbReference>
<gene>
    <name evidence="3" type="ORF">O3P16_17865</name>
</gene>
<dbReference type="SMART" id="SM00530">
    <property type="entry name" value="HTH_XRE"/>
    <property type="match status" value="1"/>
</dbReference>
<reference evidence="3 4" key="1">
    <citation type="submission" date="2022-12" db="EMBL/GenBank/DDBJ databases">
        <title>Chitinophagaceae gen. sp. nov., a new member of the family Chitinophagaceae, isolated from soil in a chemical factory.</title>
        <authorList>
            <person name="Ke Z."/>
        </authorList>
    </citation>
    <scope>NUCLEOTIDE SEQUENCE [LARGE SCALE GENOMIC DNA]</scope>
    <source>
        <strain evidence="3 4">LY-5</strain>
    </source>
</reference>
<dbReference type="RefSeq" id="WP_407033014.1">
    <property type="nucleotide sequence ID" value="NZ_JAQGEF010000039.1"/>
</dbReference>